<organism evidence="2 3">
    <name type="scientific">Meloidogyne enterolobii</name>
    <name type="common">Root-knot nematode worm</name>
    <name type="synonym">Meloidogyne mayaguensis</name>
    <dbReference type="NCBI Taxonomy" id="390850"/>
    <lineage>
        <taxon>Eukaryota</taxon>
        <taxon>Metazoa</taxon>
        <taxon>Ecdysozoa</taxon>
        <taxon>Nematoda</taxon>
        <taxon>Chromadorea</taxon>
        <taxon>Rhabditida</taxon>
        <taxon>Tylenchina</taxon>
        <taxon>Tylenchomorpha</taxon>
        <taxon>Tylenchoidea</taxon>
        <taxon>Meloidogynidae</taxon>
        <taxon>Meloidogyninae</taxon>
        <taxon>Meloidogyne</taxon>
    </lineage>
</organism>
<protein>
    <recommendedName>
        <fullName evidence="1">Ig-like domain-containing protein</fullName>
    </recommendedName>
</protein>
<dbReference type="InterPro" id="IPR036179">
    <property type="entry name" value="Ig-like_dom_sf"/>
</dbReference>
<dbReference type="InterPro" id="IPR013098">
    <property type="entry name" value="Ig_I-set"/>
</dbReference>
<dbReference type="PROSITE" id="PS50835">
    <property type="entry name" value="IG_LIKE"/>
    <property type="match status" value="1"/>
</dbReference>
<dbReference type="Pfam" id="PF07679">
    <property type="entry name" value="I-set"/>
    <property type="match status" value="1"/>
</dbReference>
<dbReference type="OrthoDB" id="6413693at2759"/>
<dbReference type="Proteomes" id="UP000580250">
    <property type="component" value="Unassembled WGS sequence"/>
</dbReference>
<dbReference type="InterPro" id="IPR013783">
    <property type="entry name" value="Ig-like_fold"/>
</dbReference>
<evidence type="ECO:0000313" key="3">
    <source>
        <dbReference type="Proteomes" id="UP000580250"/>
    </source>
</evidence>
<accession>A0A6V7Y8X8</accession>
<gene>
    <name evidence="2" type="ORF">MENT_LOCUS61948</name>
</gene>
<evidence type="ECO:0000313" key="2">
    <source>
        <dbReference type="EMBL" id="CAD2207964.1"/>
    </source>
</evidence>
<name>A0A6V7Y8X8_MELEN</name>
<dbReference type="AlphaFoldDB" id="A0A6V7Y8X8"/>
<dbReference type="InterPro" id="IPR007110">
    <property type="entry name" value="Ig-like_dom"/>
</dbReference>
<sequence length="138" mass="15988">MFFAVGPRFMSTNQSKIIERGSETTFKCEVLGNQPPIIRWYHGKEQEKPIQKGAKCFNYQKCARFGGRRIKCIAEEDFPSKTLQHQLYLNGTPKVRFTEYILFENEKAITLICERGGNLLLLNLELKKGLLMKMLLLL</sequence>
<comment type="caution">
    <text evidence="2">The sequence shown here is derived from an EMBL/GenBank/DDBJ whole genome shotgun (WGS) entry which is preliminary data.</text>
</comment>
<dbReference type="EMBL" id="CAJEWN010003547">
    <property type="protein sequence ID" value="CAD2207964.1"/>
    <property type="molecule type" value="Genomic_DNA"/>
</dbReference>
<feature type="domain" description="Ig-like" evidence="1">
    <location>
        <begin position="7"/>
        <end position="84"/>
    </location>
</feature>
<evidence type="ECO:0000259" key="1">
    <source>
        <dbReference type="PROSITE" id="PS50835"/>
    </source>
</evidence>
<dbReference type="SUPFAM" id="SSF48726">
    <property type="entry name" value="Immunoglobulin"/>
    <property type="match status" value="1"/>
</dbReference>
<dbReference type="Gene3D" id="2.60.40.10">
    <property type="entry name" value="Immunoglobulins"/>
    <property type="match status" value="1"/>
</dbReference>
<reference evidence="2 3" key="1">
    <citation type="submission" date="2020-08" db="EMBL/GenBank/DDBJ databases">
        <authorList>
            <person name="Koutsovoulos G."/>
            <person name="Danchin GJ E."/>
        </authorList>
    </citation>
    <scope>NUCLEOTIDE SEQUENCE [LARGE SCALE GENOMIC DNA]</scope>
</reference>
<proteinExistence type="predicted"/>